<reference evidence="2" key="1">
    <citation type="journal article" date="2011" name="Nature">
        <title>Genome sequence and analysis of the tuber crop potato.</title>
        <authorList>
            <consortium name="The Potato Genome Sequencing Consortium"/>
        </authorList>
    </citation>
    <scope>NUCLEOTIDE SEQUENCE [LARGE SCALE GENOMIC DNA]</scope>
    <source>
        <strain evidence="2">cv. DM1-3 516 R44</strain>
    </source>
</reference>
<evidence type="ECO:0000313" key="2">
    <source>
        <dbReference type="Proteomes" id="UP000011115"/>
    </source>
</evidence>
<evidence type="ECO:0000313" key="1">
    <source>
        <dbReference type="EnsemblPlants" id="PGSC0003DMT400049410"/>
    </source>
</evidence>
<dbReference type="Gramene" id="PGSC0003DMT400049410">
    <property type="protein sequence ID" value="PGSC0003DMT400049410"/>
    <property type="gene ID" value="PGSC0003DMG400019194"/>
</dbReference>
<reference evidence="1" key="2">
    <citation type="submission" date="2015-06" db="UniProtKB">
        <authorList>
            <consortium name="EnsemblPlants"/>
        </authorList>
    </citation>
    <scope>IDENTIFICATION</scope>
    <source>
        <strain evidence="1">DM1-3 516 R44</strain>
    </source>
</reference>
<keyword evidence="2" id="KW-1185">Reference proteome</keyword>
<organism evidence="1 2">
    <name type="scientific">Solanum tuberosum</name>
    <name type="common">Potato</name>
    <dbReference type="NCBI Taxonomy" id="4113"/>
    <lineage>
        <taxon>Eukaryota</taxon>
        <taxon>Viridiplantae</taxon>
        <taxon>Streptophyta</taxon>
        <taxon>Embryophyta</taxon>
        <taxon>Tracheophyta</taxon>
        <taxon>Spermatophyta</taxon>
        <taxon>Magnoliopsida</taxon>
        <taxon>eudicotyledons</taxon>
        <taxon>Gunneridae</taxon>
        <taxon>Pentapetalae</taxon>
        <taxon>asterids</taxon>
        <taxon>lamiids</taxon>
        <taxon>Solanales</taxon>
        <taxon>Solanaceae</taxon>
        <taxon>Solanoideae</taxon>
        <taxon>Solaneae</taxon>
        <taxon>Solanum</taxon>
    </lineage>
</organism>
<dbReference type="PaxDb" id="4113-PGSC0003DMT400049410"/>
<dbReference type="EnsemblPlants" id="PGSC0003DMT400049410">
    <property type="protein sequence ID" value="PGSC0003DMT400049410"/>
    <property type="gene ID" value="PGSC0003DMG400019194"/>
</dbReference>
<dbReference type="Proteomes" id="UP000011115">
    <property type="component" value="Unassembled WGS sequence"/>
</dbReference>
<dbReference type="AlphaFoldDB" id="M1BNP4"/>
<name>M1BNP4_SOLTU</name>
<dbReference type="HOGENOM" id="CLU_748872_0_0_1"/>
<proteinExistence type="predicted"/>
<dbReference type="InParanoid" id="M1BNP4"/>
<protein>
    <submittedName>
        <fullName evidence="1">Retrotransposon protein</fullName>
    </submittedName>
</protein>
<accession>M1BNP4</accession>
<sequence>MEDHRVLKDFVDDSIREIKDSICKDLTKFRSMLLEVLGGKATSFEPQNTVTNAKLWQFRGKNPEAWIVQAKNYFDFHKIEEDQKLNVASFYLDGEALKCYQWLFRNNQLIDWPHFADKVRIRFKQKGFESTGGRFANFEHVTYVTEYQNCCEDSPSESSLLFPSHTYVHPQWRNITNSFLSQYKGEQSECKSNTNAHKVFDESSDRHKDANSLCTSSKPIEFFITPNDLVSFVSKIENSCGDDVENEDKNDEEEIVTIRNKPIEFVIANANKPSFWIDSIVSTTCDLSMFDKCKALDDRWNQLFAYPVRLAQRWKEMPSISYTFNYAKLMSKVTNDGRNWNYVGCSIILALDMRPELVECEGYDLKCLGS</sequence>